<reference evidence="9 10" key="1">
    <citation type="journal article" date="2019" name="Genome Biol. Evol.">
        <title>Whole-Genome Sequencing of the Giant Devil Catfish, Bagarius yarrelli.</title>
        <authorList>
            <person name="Jiang W."/>
            <person name="Lv Y."/>
            <person name="Cheng L."/>
            <person name="Yang K."/>
            <person name="Chao B."/>
            <person name="Wang X."/>
            <person name="Li Y."/>
            <person name="Pan X."/>
            <person name="You X."/>
            <person name="Zhang Y."/>
            <person name="Yang J."/>
            <person name="Li J."/>
            <person name="Zhang X."/>
            <person name="Liu S."/>
            <person name="Sun C."/>
            <person name="Yang J."/>
            <person name="Shi Q."/>
        </authorList>
    </citation>
    <scope>NUCLEOTIDE SEQUENCE [LARGE SCALE GENOMIC DNA]</scope>
    <source>
        <strain evidence="9">JWS20170419001</strain>
        <tissue evidence="9">Muscle</tissue>
    </source>
</reference>
<dbReference type="FunFam" id="2.120.10.30:FF:000241">
    <property type="entry name" value="Low-density lipoprotein receptor-related protein 6"/>
    <property type="match status" value="1"/>
</dbReference>
<keyword evidence="1" id="KW-0245">EGF-like domain</keyword>
<accession>A0A556U1X2</accession>
<evidence type="ECO:0000256" key="6">
    <source>
        <dbReference type="PROSITE-ProRule" id="PRU00461"/>
    </source>
</evidence>
<dbReference type="Gene3D" id="2.120.10.30">
    <property type="entry name" value="TolB, C-terminal domain"/>
    <property type="match status" value="2"/>
</dbReference>
<evidence type="ECO:0000256" key="4">
    <source>
        <dbReference type="ARBA" id="ARBA00023157"/>
    </source>
</evidence>
<dbReference type="EMBL" id="VCAZ01000038">
    <property type="protein sequence ID" value="TSL89901.1"/>
    <property type="molecule type" value="Genomic_DNA"/>
</dbReference>
<dbReference type="GO" id="GO:0017147">
    <property type="term" value="F:Wnt-protein binding"/>
    <property type="evidence" value="ECO:0007669"/>
    <property type="project" value="TreeGrafter"/>
</dbReference>
<feature type="repeat" description="LDL-receptor class B" evidence="6">
    <location>
        <begin position="96"/>
        <end position="139"/>
    </location>
</feature>
<dbReference type="SMART" id="SM00135">
    <property type="entry name" value="LY"/>
    <property type="match status" value="4"/>
</dbReference>
<feature type="region of interest" description="Disordered" evidence="7">
    <location>
        <begin position="565"/>
        <end position="590"/>
    </location>
</feature>
<evidence type="ECO:0000259" key="8">
    <source>
        <dbReference type="SMART" id="SM00179"/>
    </source>
</evidence>
<feature type="repeat" description="LDL-receptor class B" evidence="6">
    <location>
        <begin position="140"/>
        <end position="183"/>
    </location>
</feature>
<dbReference type="SUPFAM" id="SSF57184">
    <property type="entry name" value="Growth factor receptor domain"/>
    <property type="match status" value="1"/>
</dbReference>
<dbReference type="InterPro" id="IPR018097">
    <property type="entry name" value="EGF_Ca-bd_CS"/>
</dbReference>
<dbReference type="OrthoDB" id="8946615at2759"/>
<dbReference type="InterPro" id="IPR009030">
    <property type="entry name" value="Growth_fac_rcpt_cys_sf"/>
</dbReference>
<evidence type="ECO:0000256" key="2">
    <source>
        <dbReference type="ARBA" id="ARBA00022729"/>
    </source>
</evidence>
<dbReference type="CDD" id="cd00054">
    <property type="entry name" value="EGF_CA"/>
    <property type="match status" value="1"/>
</dbReference>
<keyword evidence="9" id="KW-0675">Receptor</keyword>
<evidence type="ECO:0000313" key="9">
    <source>
        <dbReference type="EMBL" id="TSL89901.1"/>
    </source>
</evidence>
<organism evidence="9 10">
    <name type="scientific">Bagarius yarrelli</name>
    <name type="common">Goonch</name>
    <name type="synonym">Bagrus yarrelli</name>
    <dbReference type="NCBI Taxonomy" id="175774"/>
    <lineage>
        <taxon>Eukaryota</taxon>
        <taxon>Metazoa</taxon>
        <taxon>Chordata</taxon>
        <taxon>Craniata</taxon>
        <taxon>Vertebrata</taxon>
        <taxon>Euteleostomi</taxon>
        <taxon>Actinopterygii</taxon>
        <taxon>Neopterygii</taxon>
        <taxon>Teleostei</taxon>
        <taxon>Ostariophysi</taxon>
        <taxon>Siluriformes</taxon>
        <taxon>Sisoridae</taxon>
        <taxon>Sisorinae</taxon>
        <taxon>Bagarius</taxon>
    </lineage>
</organism>
<keyword evidence="10" id="KW-1185">Reference proteome</keyword>
<dbReference type="PROSITE" id="PS51120">
    <property type="entry name" value="LDLRB"/>
    <property type="match status" value="3"/>
</dbReference>
<dbReference type="InterPro" id="IPR011042">
    <property type="entry name" value="6-blade_b-propeller_TolB-like"/>
</dbReference>
<dbReference type="SMART" id="SM00179">
    <property type="entry name" value="EGF_CA"/>
    <property type="match status" value="1"/>
</dbReference>
<keyword evidence="2" id="KW-0732">Signal</keyword>
<evidence type="ECO:0000256" key="7">
    <source>
        <dbReference type="SAM" id="MobiDB-lite"/>
    </source>
</evidence>
<dbReference type="AlphaFoldDB" id="A0A556U1X2"/>
<dbReference type="Gene3D" id="2.10.25.10">
    <property type="entry name" value="Laminin"/>
    <property type="match status" value="1"/>
</dbReference>
<gene>
    <name evidence="9" type="ORF">Baya_7390</name>
</gene>
<dbReference type="PANTHER" id="PTHR46513:SF37">
    <property type="entry name" value="LDL RECEPTOR RELATED PROTEIN 1-RELATED"/>
    <property type="match status" value="1"/>
</dbReference>
<evidence type="ECO:0000313" key="10">
    <source>
        <dbReference type="Proteomes" id="UP000319801"/>
    </source>
</evidence>
<name>A0A556U1X2_BAGYA</name>
<keyword evidence="9" id="KW-0449">Lipoprotein</keyword>
<keyword evidence="4" id="KW-1015">Disulfide bond</keyword>
<dbReference type="GO" id="GO:0042813">
    <property type="term" value="F:Wnt receptor activity"/>
    <property type="evidence" value="ECO:0007669"/>
    <property type="project" value="TreeGrafter"/>
</dbReference>
<dbReference type="GO" id="GO:0060070">
    <property type="term" value="P:canonical Wnt signaling pathway"/>
    <property type="evidence" value="ECO:0007669"/>
    <property type="project" value="TreeGrafter"/>
</dbReference>
<comment type="caution">
    <text evidence="9">The sequence shown here is derived from an EMBL/GenBank/DDBJ whole genome shotgun (WGS) entry which is preliminary data.</text>
</comment>
<protein>
    <submittedName>
        <fullName evidence="9">Low-density lipoprotein receptor-related protein 1B</fullName>
    </submittedName>
</protein>
<evidence type="ECO:0000256" key="1">
    <source>
        <dbReference type="ARBA" id="ARBA00022536"/>
    </source>
</evidence>
<dbReference type="InterPro" id="IPR001881">
    <property type="entry name" value="EGF-like_Ca-bd_dom"/>
</dbReference>
<proteinExistence type="predicted"/>
<feature type="domain" description="EGF-like calcium-binding" evidence="8">
    <location>
        <begin position="344"/>
        <end position="381"/>
    </location>
</feature>
<dbReference type="Proteomes" id="UP000319801">
    <property type="component" value="Unassembled WGS sequence"/>
</dbReference>
<dbReference type="SUPFAM" id="SSF63825">
    <property type="entry name" value="YWTD domain"/>
    <property type="match status" value="2"/>
</dbReference>
<feature type="repeat" description="LDL-receptor class B" evidence="6">
    <location>
        <begin position="53"/>
        <end position="95"/>
    </location>
</feature>
<sequence length="590" mass="66122">METTQINGARLTFADAVFTESQAQVQSPAGGRVRYLSGQSPESRCESARIIQGNVYWTDHGSDLIEVSRLNTAYRLVIISEGLDQPRAIAVHPLKGFLVWTETGRFPKISRSRLDGSQRTVLVNSELIWPSGIALDYQENKLYWCDARTQRIERIDLDSGRKRETVLKDKQADLFSVAVHGSYLYWTDRFHSNGSVRRGSKNDASGTVTLRSNLGKSLRDVKLCSCAHGYLAPDGVSCRVYDIYLLYGEKETLTKVHVSDLGASVPSYRRPDLFNNISALTVTYRQPRSRVFFSDAHYRNIQTVNDDWTGRRVIVDDEAFLILADRHEIRRISVDGSDYTLLKQVNECMFFGTCSQSCSNTKGSYKCSCHPNFKEMNGECITKGPDDQVLYLANDSEIHRFCAGFRHPVDLSADWVTGSLYWINGPSLVPPSTPPSPHYSINVGKIGGGNCTRLITDLQGEPFAISVNPTRGCPVNWTGAQCEKPTTNNSRSDITGMKRVRRQPMAIGGLNMEIGNPSYNMYELEHDSHLDVGEVLHPNFTLHPQKVIEVLFYRHSLHDADVADDVQEPPAPRSEVRQTFASSADHSEEI</sequence>
<dbReference type="InterPro" id="IPR000033">
    <property type="entry name" value="LDLR_classB_rpt"/>
</dbReference>
<dbReference type="GO" id="GO:0005886">
    <property type="term" value="C:plasma membrane"/>
    <property type="evidence" value="ECO:0007669"/>
    <property type="project" value="TreeGrafter"/>
</dbReference>
<evidence type="ECO:0000256" key="3">
    <source>
        <dbReference type="ARBA" id="ARBA00022737"/>
    </source>
</evidence>
<dbReference type="InterPro" id="IPR050778">
    <property type="entry name" value="Cueball_EGF_LRP_Nidogen"/>
</dbReference>
<dbReference type="GO" id="GO:0005509">
    <property type="term" value="F:calcium ion binding"/>
    <property type="evidence" value="ECO:0007669"/>
    <property type="project" value="InterPro"/>
</dbReference>
<evidence type="ECO:0000256" key="5">
    <source>
        <dbReference type="ARBA" id="ARBA00023180"/>
    </source>
</evidence>
<dbReference type="Pfam" id="PF00058">
    <property type="entry name" value="Ldl_recept_b"/>
    <property type="match status" value="2"/>
</dbReference>
<keyword evidence="3" id="KW-0677">Repeat</keyword>
<dbReference type="PROSITE" id="PS01187">
    <property type="entry name" value="EGF_CA"/>
    <property type="match status" value="1"/>
</dbReference>
<keyword evidence="5" id="KW-0325">Glycoprotein</keyword>
<dbReference type="PANTHER" id="PTHR46513">
    <property type="entry name" value="VITELLOGENIN RECEPTOR-LIKE PROTEIN-RELATED-RELATED"/>
    <property type="match status" value="1"/>
</dbReference>